<dbReference type="RefSeq" id="WP_097120391.1">
    <property type="nucleotide sequence ID" value="NZ_OCND01000001.1"/>
</dbReference>
<gene>
    <name evidence="1" type="ORF">SAMN06296416_101618</name>
</gene>
<sequence>MSLEARPLASLSAVAAADWDALHDGRNPFVRHAFLSGLEMQGCLRPDWGWTPQHLTLWEGDALVAAAPGYLKTNSHGEFVFDHAWANAYARHGLDYFPKWLGAVPYSPVTGPRLLAPDPAHRQALLQAIAAQATGLGLSSAHVNFHTSEEDPSFGPEWLARSDIQYHWRNPGHWKDFDGFLADFDHKHRKNIRQERAKVQRAGVDFRVLHGDEASDADLEAMFGFYLRTFLDYGNSPALTLGFIRHLATAMPRSLVIFLAEQEGRPIAGALCLRGGDTLYGRYWGADQSLPGLHFETCYYQGIDYCLREGLRVFEPGAQGEHKIARGFLPAFVRSRHWIADPDFAAALGPWCAEETRALQRYAATLAAHSPFKAGGRSLPAGATALNS</sequence>
<dbReference type="InterPro" id="IPR007434">
    <property type="entry name" value="FemAB-like"/>
</dbReference>
<dbReference type="SUPFAM" id="SSF55729">
    <property type="entry name" value="Acyl-CoA N-acyltransferases (Nat)"/>
    <property type="match status" value="1"/>
</dbReference>
<protein>
    <submittedName>
        <fullName evidence="1">Uncharacterized protein</fullName>
    </submittedName>
</protein>
<dbReference type="Gene3D" id="3.40.630.30">
    <property type="match status" value="1"/>
</dbReference>
<dbReference type="PANTHER" id="PTHR47017">
    <property type="entry name" value="ACYL-COA"/>
    <property type="match status" value="1"/>
</dbReference>
<evidence type="ECO:0000313" key="2">
    <source>
        <dbReference type="Proteomes" id="UP000219374"/>
    </source>
</evidence>
<dbReference type="InterPro" id="IPR016181">
    <property type="entry name" value="Acyl_CoA_acyltransferase"/>
</dbReference>
<keyword evidence="2" id="KW-1185">Reference proteome</keyword>
<accession>A0A286CYJ3</accession>
<dbReference type="EMBL" id="OCND01000001">
    <property type="protein sequence ID" value="SOD51429.1"/>
    <property type="molecule type" value="Genomic_DNA"/>
</dbReference>
<organism evidence="1 2">
    <name type="scientific">Pseudoxanthomonas wuyuanensis</name>
    <dbReference type="NCBI Taxonomy" id="1073196"/>
    <lineage>
        <taxon>Bacteria</taxon>
        <taxon>Pseudomonadati</taxon>
        <taxon>Pseudomonadota</taxon>
        <taxon>Gammaproteobacteria</taxon>
        <taxon>Lysobacterales</taxon>
        <taxon>Lysobacteraceae</taxon>
        <taxon>Pseudoxanthomonas</taxon>
    </lineage>
</organism>
<evidence type="ECO:0000313" key="1">
    <source>
        <dbReference type="EMBL" id="SOD51429.1"/>
    </source>
</evidence>
<dbReference type="AlphaFoldDB" id="A0A286CYJ3"/>
<reference evidence="1 2" key="1">
    <citation type="submission" date="2017-09" db="EMBL/GenBank/DDBJ databases">
        <authorList>
            <person name="Ehlers B."/>
            <person name="Leendertz F.H."/>
        </authorList>
    </citation>
    <scope>NUCLEOTIDE SEQUENCE [LARGE SCALE GENOMIC DNA]</scope>
    <source>
        <strain evidence="1 2">CGMCC 1.10978</strain>
    </source>
</reference>
<dbReference type="Pfam" id="PF04339">
    <property type="entry name" value="FemAB_like"/>
    <property type="match status" value="1"/>
</dbReference>
<dbReference type="Proteomes" id="UP000219374">
    <property type="component" value="Unassembled WGS sequence"/>
</dbReference>
<dbReference type="OrthoDB" id="9776898at2"/>
<name>A0A286CYJ3_9GAMM</name>
<proteinExistence type="predicted"/>
<dbReference type="PANTHER" id="PTHR47017:SF1">
    <property type="entry name" value="ACYL-COA"/>
    <property type="match status" value="1"/>
</dbReference>